<evidence type="ECO:0000313" key="2">
    <source>
        <dbReference type="Proteomes" id="UP000001557"/>
    </source>
</evidence>
<dbReference type="Proteomes" id="UP000001557">
    <property type="component" value="Chromosome"/>
</dbReference>
<sequence length="88" mass="9544">MKKTIVLTIAGTDFSFNVTVADHNDLFDTVSRGGSMTAGSHNFVMRSIDPSQKEEFKKLIDESPGAAVNIATILKTEFSPVLDIAVKK</sequence>
<reference evidence="1 2" key="1">
    <citation type="submission" date="2007-02" db="EMBL/GenBank/DDBJ databases">
        <title>Complete sequence of chromosome of Shewanella baltica OS155.</title>
        <authorList>
            <consortium name="US DOE Joint Genome Institute"/>
            <person name="Copeland A."/>
            <person name="Lucas S."/>
            <person name="Lapidus A."/>
            <person name="Barry K."/>
            <person name="Detter J.C."/>
            <person name="Glavina del Rio T."/>
            <person name="Hammon N."/>
            <person name="Israni S."/>
            <person name="Dalin E."/>
            <person name="Tice H."/>
            <person name="Pitluck S."/>
            <person name="Sims D.R."/>
            <person name="Brettin T."/>
            <person name="Bruce D."/>
            <person name="Han C."/>
            <person name="Tapia R."/>
            <person name="Brainard J."/>
            <person name="Schmutz J."/>
            <person name="Larimer F."/>
            <person name="Land M."/>
            <person name="Hauser L."/>
            <person name="Kyrpides N."/>
            <person name="Mikhailova N."/>
            <person name="Brettar I."/>
            <person name="Klappenbach J."/>
            <person name="Konstantinidis K."/>
            <person name="Rodrigues J."/>
            <person name="Tiedje J."/>
            <person name="Richardson P."/>
        </authorList>
    </citation>
    <scope>NUCLEOTIDE SEQUENCE [LARGE SCALE GENOMIC DNA]</scope>
    <source>
        <strain evidence="2">OS155 / ATCC BAA-1091</strain>
    </source>
</reference>
<keyword evidence="2" id="KW-1185">Reference proteome</keyword>
<dbReference type="Gene3D" id="3.30.2220.10">
    <property type="entry name" value="rbstp2171"/>
    <property type="match status" value="1"/>
</dbReference>
<accession>A3D251</accession>
<proteinExistence type="predicted"/>
<protein>
    <recommendedName>
        <fullName evidence="3">Phage protein</fullName>
    </recommendedName>
</protein>
<dbReference type="OrthoDB" id="5908298at2"/>
<dbReference type="HOGENOM" id="CLU_174725_0_0_6"/>
<organism evidence="1 2">
    <name type="scientific">Shewanella baltica (strain OS155 / ATCC BAA-1091)</name>
    <dbReference type="NCBI Taxonomy" id="325240"/>
    <lineage>
        <taxon>Bacteria</taxon>
        <taxon>Pseudomonadati</taxon>
        <taxon>Pseudomonadota</taxon>
        <taxon>Gammaproteobacteria</taxon>
        <taxon>Alteromonadales</taxon>
        <taxon>Shewanellaceae</taxon>
        <taxon>Shewanella</taxon>
    </lineage>
</organism>
<dbReference type="InterPro" id="IPR024406">
    <property type="entry name" value="TAC-10"/>
</dbReference>
<dbReference type="RefSeq" id="WP_011846235.1">
    <property type="nucleotide sequence ID" value="NC_009052.1"/>
</dbReference>
<name>A3D251_SHEB5</name>
<dbReference type="AlphaFoldDB" id="A3D251"/>
<dbReference type="KEGG" id="sbl:Sbal_1296"/>
<dbReference type="Pfam" id="PF10963">
    <property type="entry name" value="Phage_TAC_10"/>
    <property type="match status" value="1"/>
</dbReference>
<dbReference type="EMBL" id="CP000563">
    <property type="protein sequence ID" value="ABN60814.1"/>
    <property type="molecule type" value="Genomic_DNA"/>
</dbReference>
<evidence type="ECO:0000313" key="1">
    <source>
        <dbReference type="EMBL" id="ABN60814.1"/>
    </source>
</evidence>
<dbReference type="STRING" id="325240.Sbal_1296"/>
<evidence type="ECO:0008006" key="3">
    <source>
        <dbReference type="Google" id="ProtNLM"/>
    </source>
</evidence>
<gene>
    <name evidence="1" type="ordered locus">Sbal_1296</name>
</gene>